<organism evidence="9">
    <name type="scientific">Naegleria gruberi</name>
    <name type="common">Amoeba</name>
    <dbReference type="NCBI Taxonomy" id="5762"/>
    <lineage>
        <taxon>Eukaryota</taxon>
        <taxon>Discoba</taxon>
        <taxon>Heterolobosea</taxon>
        <taxon>Tetramitia</taxon>
        <taxon>Eutetramitia</taxon>
        <taxon>Vahlkampfiidae</taxon>
        <taxon>Naegleria</taxon>
    </lineage>
</organism>
<evidence type="ECO:0000256" key="4">
    <source>
        <dbReference type="ARBA" id="ARBA00022989"/>
    </source>
</evidence>
<keyword evidence="3" id="KW-0732">Signal</keyword>
<dbReference type="PANTHER" id="PTHR48063">
    <property type="entry name" value="LRR RECEPTOR-LIKE KINASE"/>
    <property type="match status" value="1"/>
</dbReference>
<protein>
    <recommendedName>
        <fullName evidence="7">F-box domain-containing protein</fullName>
    </recommendedName>
</protein>
<evidence type="ECO:0000313" key="9">
    <source>
        <dbReference type="Proteomes" id="UP000006671"/>
    </source>
</evidence>
<dbReference type="AlphaFoldDB" id="D2V4N4"/>
<dbReference type="RefSeq" id="XP_002680706.1">
    <property type="nucleotide sequence ID" value="XM_002680660.1"/>
</dbReference>
<gene>
    <name evidence="8" type="ORF">NAEGRDRAFT_63852</name>
</gene>
<dbReference type="InterPro" id="IPR001810">
    <property type="entry name" value="F-box_dom"/>
</dbReference>
<accession>D2V4N4</accession>
<dbReference type="SUPFAM" id="SSF81383">
    <property type="entry name" value="F-box domain"/>
    <property type="match status" value="1"/>
</dbReference>
<evidence type="ECO:0000259" key="7">
    <source>
        <dbReference type="Pfam" id="PF00646"/>
    </source>
</evidence>
<dbReference type="GO" id="GO:0016020">
    <property type="term" value="C:membrane"/>
    <property type="evidence" value="ECO:0007669"/>
    <property type="project" value="UniProtKB-SubCell"/>
</dbReference>
<proteinExistence type="predicted"/>
<evidence type="ECO:0000256" key="6">
    <source>
        <dbReference type="ARBA" id="ARBA00023180"/>
    </source>
</evidence>
<evidence type="ECO:0000256" key="5">
    <source>
        <dbReference type="ARBA" id="ARBA00023136"/>
    </source>
</evidence>
<dbReference type="KEGG" id="ngr:NAEGRDRAFT_63852"/>
<evidence type="ECO:0000256" key="1">
    <source>
        <dbReference type="ARBA" id="ARBA00004370"/>
    </source>
</evidence>
<dbReference type="Proteomes" id="UP000006671">
    <property type="component" value="Unassembled WGS sequence"/>
</dbReference>
<keyword evidence="9" id="KW-1185">Reference proteome</keyword>
<evidence type="ECO:0000256" key="3">
    <source>
        <dbReference type="ARBA" id="ARBA00022729"/>
    </source>
</evidence>
<dbReference type="Gene3D" id="3.80.10.10">
    <property type="entry name" value="Ribonuclease Inhibitor"/>
    <property type="match status" value="2"/>
</dbReference>
<sequence length="418" mass="48505">MKRKLEKKQVLVGKKIKMKSIELFPDDICYEILKYLNFQQVLLNACKISKQFYRISTTRYEFTIKSEETADDWFKYKSIWTKFVKYCEKHHCPYLKNVRTLIIIDVLLVLDDDEWEIVCAMKELRELRLEIFIKTLENKQIQMLAKHLTKLEKIILGGNVSDENVQQFQLFPNLTSLKIPQGHITNLKNIAKLEKLTELDIGECCDIVLDDGLSPLALMKNLTSLSLSKIVFAPEEYKPITQLPRLVSLDVSSSDNTVESIKILTSSLKQLTIFNISNNFLIGDEAARLIGESLKQLTFLNISNTNLQPQGVKYICELTELRHLEMGENQIFDQEVVFICKSKFSSKLTNLDLKNTRISKECLKSLSTLDNLQYLNLMFTEIDKSNITFPFKKLRFLTLKENNLDGDELEELTNFNQQ</sequence>
<name>D2V4N4_NAEGR</name>
<dbReference type="InterPro" id="IPR046956">
    <property type="entry name" value="RLP23-like"/>
</dbReference>
<keyword evidence="2" id="KW-0812">Transmembrane</keyword>
<dbReference type="Pfam" id="PF00646">
    <property type="entry name" value="F-box"/>
    <property type="match status" value="1"/>
</dbReference>
<evidence type="ECO:0000313" key="8">
    <source>
        <dbReference type="EMBL" id="EFC47962.1"/>
    </source>
</evidence>
<keyword evidence="6" id="KW-0325">Glycoprotein</keyword>
<dbReference type="InterPro" id="IPR032675">
    <property type="entry name" value="LRR_dom_sf"/>
</dbReference>
<dbReference type="OrthoDB" id="5783533at2759"/>
<dbReference type="SUPFAM" id="SSF52047">
    <property type="entry name" value="RNI-like"/>
    <property type="match status" value="1"/>
</dbReference>
<dbReference type="PANTHER" id="PTHR48063:SF35">
    <property type="entry name" value="RECEPTOR-LIKE PROTEIN 12"/>
    <property type="match status" value="1"/>
</dbReference>
<dbReference type="GeneID" id="8849589"/>
<dbReference type="EMBL" id="GG738852">
    <property type="protein sequence ID" value="EFC47962.1"/>
    <property type="molecule type" value="Genomic_DNA"/>
</dbReference>
<dbReference type="VEuPathDB" id="AmoebaDB:NAEGRDRAFT_63852"/>
<feature type="domain" description="F-box" evidence="7">
    <location>
        <begin position="23"/>
        <end position="59"/>
    </location>
</feature>
<comment type="subcellular location">
    <subcellularLocation>
        <location evidence="1">Membrane</location>
    </subcellularLocation>
</comment>
<dbReference type="InParanoid" id="D2V4N4"/>
<reference evidence="8 9" key="1">
    <citation type="journal article" date="2010" name="Cell">
        <title>The genome of Naegleria gruberi illuminates early eukaryotic versatility.</title>
        <authorList>
            <person name="Fritz-Laylin L.K."/>
            <person name="Prochnik S.E."/>
            <person name="Ginger M.L."/>
            <person name="Dacks J.B."/>
            <person name="Carpenter M.L."/>
            <person name="Field M.C."/>
            <person name="Kuo A."/>
            <person name="Paredez A."/>
            <person name="Chapman J."/>
            <person name="Pham J."/>
            <person name="Shu S."/>
            <person name="Neupane R."/>
            <person name="Cipriano M."/>
            <person name="Mancuso J."/>
            <person name="Tu H."/>
            <person name="Salamov A."/>
            <person name="Lindquist E."/>
            <person name="Shapiro H."/>
            <person name="Lucas S."/>
            <person name="Grigoriev I.V."/>
            <person name="Cande W.Z."/>
            <person name="Fulton C."/>
            <person name="Rokhsar D.S."/>
            <person name="Dawson S.C."/>
        </authorList>
    </citation>
    <scope>NUCLEOTIDE SEQUENCE [LARGE SCALE GENOMIC DNA]</scope>
    <source>
        <strain evidence="8 9">NEG-M</strain>
    </source>
</reference>
<evidence type="ECO:0000256" key="2">
    <source>
        <dbReference type="ARBA" id="ARBA00022692"/>
    </source>
</evidence>
<dbReference type="InterPro" id="IPR036047">
    <property type="entry name" value="F-box-like_dom_sf"/>
</dbReference>
<keyword evidence="5" id="KW-0472">Membrane</keyword>
<keyword evidence="4" id="KW-1133">Transmembrane helix</keyword>